<reference evidence="2" key="1">
    <citation type="submission" date="2014-09" db="EMBL/GenBank/DDBJ databases">
        <authorList>
            <person name="Magalhaes I.L.F."/>
            <person name="Oliveira U."/>
            <person name="Santos F.R."/>
            <person name="Vidigal T.H.D.A."/>
            <person name="Brescovit A.D."/>
            <person name="Santos A.J."/>
        </authorList>
    </citation>
    <scope>NUCLEOTIDE SEQUENCE</scope>
    <source>
        <tissue evidence="2">Shoot tissue taken approximately 20 cm above the soil surface</tissue>
    </source>
</reference>
<evidence type="ECO:0000256" key="1">
    <source>
        <dbReference type="SAM" id="SignalP"/>
    </source>
</evidence>
<name>A0A0A8ZW48_ARUDO</name>
<organism evidence="2">
    <name type="scientific">Arundo donax</name>
    <name type="common">Giant reed</name>
    <name type="synonym">Donax arundinaceus</name>
    <dbReference type="NCBI Taxonomy" id="35708"/>
    <lineage>
        <taxon>Eukaryota</taxon>
        <taxon>Viridiplantae</taxon>
        <taxon>Streptophyta</taxon>
        <taxon>Embryophyta</taxon>
        <taxon>Tracheophyta</taxon>
        <taxon>Spermatophyta</taxon>
        <taxon>Magnoliopsida</taxon>
        <taxon>Liliopsida</taxon>
        <taxon>Poales</taxon>
        <taxon>Poaceae</taxon>
        <taxon>PACMAD clade</taxon>
        <taxon>Arundinoideae</taxon>
        <taxon>Arundineae</taxon>
        <taxon>Arundo</taxon>
    </lineage>
</organism>
<keyword evidence="1" id="KW-0732">Signal</keyword>
<proteinExistence type="predicted"/>
<sequence>MIAMSVVLSFFSSIHLNLFFNPGSCTFRRIAMAMAGSYTDHSSGSGRFWPGQKKFGFRAPNQSPSPPEALLGSGVFGLGRFFWVFSGFFAPNQSLSLPGGIGRVGLGWSDRAAHNQVYLELLLCMKDFFALFITCSESGTGDNICCQLLKLFAEFHFNFSAHVVGCMIFPLLDQAFSTADHCCCHHL</sequence>
<feature type="chain" id="PRO_5002045227" evidence="1">
    <location>
        <begin position="17"/>
        <end position="187"/>
    </location>
</feature>
<dbReference type="AlphaFoldDB" id="A0A0A8ZW48"/>
<accession>A0A0A8ZW48</accession>
<evidence type="ECO:0000313" key="2">
    <source>
        <dbReference type="EMBL" id="JAD39017.1"/>
    </source>
</evidence>
<reference evidence="2" key="2">
    <citation type="journal article" date="2015" name="Data Brief">
        <title>Shoot transcriptome of the giant reed, Arundo donax.</title>
        <authorList>
            <person name="Barrero R.A."/>
            <person name="Guerrero F.D."/>
            <person name="Moolhuijzen P."/>
            <person name="Goolsby J.A."/>
            <person name="Tidwell J."/>
            <person name="Bellgard S.E."/>
            <person name="Bellgard M.I."/>
        </authorList>
    </citation>
    <scope>NUCLEOTIDE SEQUENCE</scope>
    <source>
        <tissue evidence="2">Shoot tissue taken approximately 20 cm above the soil surface</tissue>
    </source>
</reference>
<dbReference type="EMBL" id="GBRH01258878">
    <property type="protein sequence ID" value="JAD39017.1"/>
    <property type="molecule type" value="Transcribed_RNA"/>
</dbReference>
<protein>
    <submittedName>
        <fullName evidence="2">Uncharacterized protein</fullName>
    </submittedName>
</protein>
<feature type="signal peptide" evidence="1">
    <location>
        <begin position="1"/>
        <end position="16"/>
    </location>
</feature>